<dbReference type="AlphaFoldDB" id="A0A699HHX2"/>
<organism evidence="4">
    <name type="scientific">Tanacetum cinerariifolium</name>
    <name type="common">Dalmatian daisy</name>
    <name type="synonym">Chrysanthemum cinerariifolium</name>
    <dbReference type="NCBI Taxonomy" id="118510"/>
    <lineage>
        <taxon>Eukaryota</taxon>
        <taxon>Viridiplantae</taxon>
        <taxon>Streptophyta</taxon>
        <taxon>Embryophyta</taxon>
        <taxon>Tracheophyta</taxon>
        <taxon>Spermatophyta</taxon>
        <taxon>Magnoliopsida</taxon>
        <taxon>eudicotyledons</taxon>
        <taxon>Gunneridae</taxon>
        <taxon>Pentapetalae</taxon>
        <taxon>asterids</taxon>
        <taxon>campanulids</taxon>
        <taxon>Asterales</taxon>
        <taxon>Asteraceae</taxon>
        <taxon>Asteroideae</taxon>
        <taxon>Anthemideae</taxon>
        <taxon>Anthemidinae</taxon>
        <taxon>Tanacetum</taxon>
    </lineage>
</organism>
<comment type="caution">
    <text evidence="4">The sequence shown here is derived from an EMBL/GenBank/DDBJ whole genome shotgun (WGS) entry which is preliminary data.</text>
</comment>
<keyword evidence="1" id="KW-0175">Coiled coil</keyword>
<feature type="region of interest" description="Disordered" evidence="2">
    <location>
        <begin position="726"/>
        <end position="747"/>
    </location>
</feature>
<feature type="region of interest" description="Disordered" evidence="2">
    <location>
        <begin position="534"/>
        <end position="564"/>
    </location>
</feature>
<reference evidence="4" key="1">
    <citation type="journal article" date="2019" name="Sci. Rep.">
        <title>Draft genome of Tanacetum cinerariifolium, the natural source of mosquito coil.</title>
        <authorList>
            <person name="Yamashiro T."/>
            <person name="Shiraishi A."/>
            <person name="Satake H."/>
            <person name="Nakayama K."/>
        </authorList>
    </citation>
    <scope>NUCLEOTIDE SEQUENCE</scope>
</reference>
<feature type="region of interest" description="Disordered" evidence="2">
    <location>
        <begin position="115"/>
        <end position="134"/>
    </location>
</feature>
<feature type="coiled-coil region" evidence="1">
    <location>
        <begin position="296"/>
        <end position="325"/>
    </location>
</feature>
<feature type="domain" description="Retrotransposon gag" evidence="3">
    <location>
        <begin position="400"/>
        <end position="490"/>
    </location>
</feature>
<evidence type="ECO:0000313" key="4">
    <source>
        <dbReference type="EMBL" id="GEY22403.1"/>
    </source>
</evidence>
<name>A0A699HHX2_TANCI</name>
<dbReference type="Pfam" id="PF03732">
    <property type="entry name" value="Retrotrans_gag"/>
    <property type="match status" value="1"/>
</dbReference>
<accession>A0A699HHX2</accession>
<evidence type="ECO:0000256" key="1">
    <source>
        <dbReference type="SAM" id="Coils"/>
    </source>
</evidence>
<dbReference type="EMBL" id="BKCJ010161222">
    <property type="protein sequence ID" value="GEY22403.1"/>
    <property type="molecule type" value="Genomic_DNA"/>
</dbReference>
<sequence>MKKDINFIFGRMVSLSRRLCGREMVHALVEKKGKAKDELYGKLILDLGNEVRCRAEQGTAAMEKLVENLGNAKDKNERVERDLYWTRVRAHEFYQEMIRRGFVFKERPNEAIDIPTNVRNDASGTGPARGQEEGKKVRFTAATLLGSALTWWNSKTAIMEVQRIEHELWNLKVKEYNIVAYIKRFNELALMSPGMVEPERVKEEDDMEVDIEEDENKPELTYLYEEMDPLNPLSPAPESEPEDAIEDKNSIEHEDETVHASVHEKKGKAKDELYGKLNLDLGNKVHYRAEQGMTAMEKLVENLGNAEDKVECKKLKKELEEARGVMFEERPNEAIDVLIKDNIVAAIAAERARQTNVRNDASGTRPARGQEGAPAFCEFTFAGFMKWNPTTSREGKKVRFAAATLQGPTLTWWNSKTAIMGLETMNRMPWTEMKQLMTVEFCPIEEVQRIEHELWNLKVKEYNIVAYIQGFNELALMCPRMVEPKRVKVTKDEGNDGVEIIMVNIIPCNHVDDVHVVEPDQHDNVPVILEPVVVDEDEDPKEDKFEEEEDPQEEEDDIEVDIEEDENEPELTYLYEEMDPLNPLPPAPGSEPKDAIEVKNSIEYEDETVPASVHEVGKSSTTLFLHEDSDDLFPSLMKRDINSLFSRMAFLSRRPCGRETVHALVENKGKAKDELYVENLGNAEDKVECKKLKKELEEARGFLFEERPNEAIDVPDNVDASIAAERARQTNVRNDASGTGPARGQEGEPAFCECTFAGFMKCNPTASRGSKGAVELMRWFKKIESVF</sequence>
<dbReference type="InterPro" id="IPR005162">
    <property type="entry name" value="Retrotrans_gag_dom"/>
</dbReference>
<evidence type="ECO:0000256" key="2">
    <source>
        <dbReference type="SAM" id="MobiDB-lite"/>
    </source>
</evidence>
<protein>
    <recommendedName>
        <fullName evidence="3">Retrotransposon gag domain-containing protein</fullName>
    </recommendedName>
</protein>
<proteinExistence type="predicted"/>
<gene>
    <name evidence="4" type="ORF">Tci_394377</name>
</gene>
<evidence type="ECO:0000259" key="3">
    <source>
        <dbReference type="Pfam" id="PF03732"/>
    </source>
</evidence>